<proteinExistence type="predicted"/>
<dbReference type="SUPFAM" id="SSF53474">
    <property type="entry name" value="alpha/beta-Hydrolases"/>
    <property type="match status" value="1"/>
</dbReference>
<protein>
    <recommendedName>
        <fullName evidence="2">AB hydrolase-1 domain-containing protein</fullName>
    </recommendedName>
</protein>
<reference evidence="3" key="1">
    <citation type="submission" date="2021-07" db="EMBL/GenBank/DDBJ databases">
        <authorList>
            <person name="Branca A.L. A."/>
        </authorList>
    </citation>
    <scope>NUCLEOTIDE SEQUENCE</scope>
</reference>
<dbReference type="EMBL" id="CAJVPG010000033">
    <property type="protein sequence ID" value="CAG8266458.1"/>
    <property type="molecule type" value="Genomic_DNA"/>
</dbReference>
<dbReference type="AlphaFoldDB" id="A0A9W4IDK7"/>
<evidence type="ECO:0000313" key="4">
    <source>
        <dbReference type="Proteomes" id="UP001152649"/>
    </source>
</evidence>
<sequence length="397" mass="42795">MHTSTIGLWALATGIVTAKTCFNATVEVDISARNGVFDKIKTPETNLDATTFALASTKTGTNITEEALSGYATVGGRYNISTQYCMPKNSASGDHTLQILTHGMGFDKTYWDLPYHNFNYSYVDYVLSRGYHTFSYDRLGIGKSTHGDAKNEIQSFLEVEALAELTRKVREGSVEGVSKPSKVVHVGHSFGSAQTVALSAMYPDLSDALVLTGFSASIASMPVFISGANFQQAKLNHPPGCPSTPRPSYSSGYLVNSDIGTNKFLFFYPGNFDEDILSYAEQNKQPMTVGELMTMTGLPTSSAFTGAVYVIDGENDIAFCGGACSYTTDSSASIPAGVKAVFPKASAFSAYIQPNTGHGINLHYNSTAAYKQINDFLGAQGLMSESHDHEARHHHDF</sequence>
<dbReference type="Gene3D" id="3.40.50.1820">
    <property type="entry name" value="alpha/beta hydrolase"/>
    <property type="match status" value="1"/>
</dbReference>
<keyword evidence="1" id="KW-0732">Signal</keyword>
<accession>A0A9W4IDK7</accession>
<dbReference type="GO" id="GO:0017000">
    <property type="term" value="P:antibiotic biosynthetic process"/>
    <property type="evidence" value="ECO:0007669"/>
    <property type="project" value="UniProtKB-ARBA"/>
</dbReference>
<dbReference type="InterPro" id="IPR029058">
    <property type="entry name" value="AB_hydrolase_fold"/>
</dbReference>
<dbReference type="OrthoDB" id="190201at2759"/>
<comment type="caution">
    <text evidence="3">The sequence shown here is derived from an EMBL/GenBank/DDBJ whole genome shotgun (WGS) entry which is preliminary data.</text>
</comment>
<dbReference type="Proteomes" id="UP001152649">
    <property type="component" value="Unassembled WGS sequence"/>
</dbReference>
<dbReference type="Pfam" id="PF12697">
    <property type="entry name" value="Abhydrolase_6"/>
    <property type="match status" value="1"/>
</dbReference>
<dbReference type="InterPro" id="IPR000073">
    <property type="entry name" value="AB_hydrolase_1"/>
</dbReference>
<evidence type="ECO:0000259" key="2">
    <source>
        <dbReference type="Pfam" id="PF12697"/>
    </source>
</evidence>
<organism evidence="3 4">
    <name type="scientific">Penicillium salamii</name>
    <dbReference type="NCBI Taxonomy" id="1612424"/>
    <lineage>
        <taxon>Eukaryota</taxon>
        <taxon>Fungi</taxon>
        <taxon>Dikarya</taxon>
        <taxon>Ascomycota</taxon>
        <taxon>Pezizomycotina</taxon>
        <taxon>Eurotiomycetes</taxon>
        <taxon>Eurotiomycetidae</taxon>
        <taxon>Eurotiales</taxon>
        <taxon>Aspergillaceae</taxon>
        <taxon>Penicillium</taxon>
    </lineage>
</organism>
<gene>
    <name evidence="3" type="ORF">PSALAMII_LOCUS1062</name>
</gene>
<evidence type="ECO:0000313" key="3">
    <source>
        <dbReference type="EMBL" id="CAG8266458.1"/>
    </source>
</evidence>
<keyword evidence="4" id="KW-1185">Reference proteome</keyword>
<name>A0A9W4IDK7_9EURO</name>
<evidence type="ECO:0000256" key="1">
    <source>
        <dbReference type="SAM" id="SignalP"/>
    </source>
</evidence>
<feature type="chain" id="PRO_5040967558" description="AB hydrolase-1 domain-containing protein" evidence="1">
    <location>
        <begin position="19"/>
        <end position="397"/>
    </location>
</feature>
<dbReference type="GO" id="GO:0072330">
    <property type="term" value="P:monocarboxylic acid biosynthetic process"/>
    <property type="evidence" value="ECO:0007669"/>
    <property type="project" value="UniProtKB-ARBA"/>
</dbReference>
<feature type="domain" description="AB hydrolase-1" evidence="2">
    <location>
        <begin position="99"/>
        <end position="362"/>
    </location>
</feature>
<feature type="signal peptide" evidence="1">
    <location>
        <begin position="1"/>
        <end position="18"/>
    </location>
</feature>